<dbReference type="AlphaFoldDB" id="A0A2G9YQK3"/>
<dbReference type="PANTHER" id="PTHR33280">
    <property type="entry name" value="50S RIBOSOMAL PROTEIN L31, CHLOROPLASTIC"/>
    <property type="match status" value="1"/>
</dbReference>
<reference evidence="8 9" key="1">
    <citation type="submission" date="2017-09" db="EMBL/GenBank/DDBJ databases">
        <title>Depth-based differentiation of microbial function through sediment-hosted aquifers and enrichment of novel symbionts in the deep terrestrial subsurface.</title>
        <authorList>
            <person name="Probst A.J."/>
            <person name="Ladd B."/>
            <person name="Jarett J.K."/>
            <person name="Geller-Mcgrath D.E."/>
            <person name="Sieber C.M."/>
            <person name="Emerson J.B."/>
            <person name="Anantharaman K."/>
            <person name="Thomas B.C."/>
            <person name="Malmstrom R."/>
            <person name="Stieglmeier M."/>
            <person name="Klingl A."/>
            <person name="Woyke T."/>
            <person name="Ryan C.M."/>
            <person name="Banfield J.F."/>
        </authorList>
    </citation>
    <scope>NUCLEOTIDE SEQUENCE [LARGE SCALE GENOMIC DNA]</scope>
    <source>
        <strain evidence="8">CG23_combo_of_CG06-09_8_20_14_all_40_13</strain>
    </source>
</reference>
<keyword evidence="4 7" id="KW-0689">Ribosomal protein</keyword>
<comment type="function">
    <text evidence="7">Binds the 23S rRNA.</text>
</comment>
<feature type="binding site" evidence="7">
    <location>
        <position position="17"/>
    </location>
    <ligand>
        <name>Zn(2+)</name>
        <dbReference type="ChEBI" id="CHEBI:29105"/>
    </ligand>
</feature>
<evidence type="ECO:0000256" key="6">
    <source>
        <dbReference type="ARBA" id="ARBA00035687"/>
    </source>
</evidence>
<dbReference type="InterPro" id="IPR002150">
    <property type="entry name" value="Ribosomal_bL31"/>
</dbReference>
<dbReference type="HAMAP" id="MF_00501">
    <property type="entry name" value="Ribosomal_bL31_1"/>
    <property type="match status" value="1"/>
</dbReference>
<dbReference type="Gene3D" id="4.10.830.30">
    <property type="entry name" value="Ribosomal protein L31"/>
    <property type="match status" value="1"/>
</dbReference>
<evidence type="ECO:0000313" key="9">
    <source>
        <dbReference type="Proteomes" id="UP000231567"/>
    </source>
</evidence>
<dbReference type="NCBIfam" id="NF000612">
    <property type="entry name" value="PRK00019.1"/>
    <property type="match status" value="1"/>
</dbReference>
<dbReference type="PRINTS" id="PR01249">
    <property type="entry name" value="RIBOSOMALL31"/>
</dbReference>
<gene>
    <name evidence="7" type="primary">rpmE</name>
    <name evidence="8" type="ORF">COX39_02730</name>
</gene>
<dbReference type="Proteomes" id="UP000231567">
    <property type="component" value="Unassembled WGS sequence"/>
</dbReference>
<dbReference type="InterPro" id="IPR042105">
    <property type="entry name" value="Ribosomal_bL31_sf"/>
</dbReference>
<dbReference type="GO" id="GO:0005840">
    <property type="term" value="C:ribosome"/>
    <property type="evidence" value="ECO:0007669"/>
    <property type="project" value="UniProtKB-KW"/>
</dbReference>
<evidence type="ECO:0000256" key="1">
    <source>
        <dbReference type="ARBA" id="ARBA00009296"/>
    </source>
</evidence>
<keyword evidence="7" id="KW-0862">Zinc</keyword>
<feature type="binding site" evidence="7">
    <location>
        <position position="37"/>
    </location>
    <ligand>
        <name>Zn(2+)</name>
        <dbReference type="ChEBI" id="CHEBI:29105"/>
    </ligand>
</feature>
<keyword evidence="3 7" id="KW-0694">RNA-binding</keyword>
<dbReference type="InterPro" id="IPR034704">
    <property type="entry name" value="Ribosomal_bL28/bL31-like_sf"/>
</dbReference>
<protein>
    <recommendedName>
        <fullName evidence="6 7">Large ribosomal subunit protein bL31</fullName>
    </recommendedName>
</protein>
<evidence type="ECO:0000256" key="3">
    <source>
        <dbReference type="ARBA" id="ARBA00022884"/>
    </source>
</evidence>
<dbReference type="GO" id="GO:1990904">
    <property type="term" value="C:ribonucleoprotein complex"/>
    <property type="evidence" value="ECO:0007669"/>
    <property type="project" value="UniProtKB-KW"/>
</dbReference>
<keyword evidence="5 7" id="KW-0687">Ribonucleoprotein</keyword>
<keyword evidence="7" id="KW-0479">Metal-binding</keyword>
<comment type="subunit">
    <text evidence="7">Part of the 50S ribosomal subunit.</text>
</comment>
<proteinExistence type="inferred from homology"/>
<evidence type="ECO:0000313" key="8">
    <source>
        <dbReference type="EMBL" id="PIP21484.1"/>
    </source>
</evidence>
<evidence type="ECO:0000256" key="5">
    <source>
        <dbReference type="ARBA" id="ARBA00023274"/>
    </source>
</evidence>
<accession>A0A2G9YQK3</accession>
<comment type="caution">
    <text evidence="8">The sequence shown here is derived from an EMBL/GenBank/DDBJ whole genome shotgun (WGS) entry which is preliminary data.</text>
</comment>
<dbReference type="NCBIfam" id="NF001809">
    <property type="entry name" value="PRK00528.1"/>
    <property type="match status" value="1"/>
</dbReference>
<sequence length="90" mass="9812">MKKNIHPAYHKQATIHCACGNIITVGSTAKKMQVEICSACHPLYTGSAKFVDTAGRVEKFKSRLEKSEKFKVKGLKKNGDSKSSATIGRS</sequence>
<organism evidence="8 9">
    <name type="scientific">Candidatus Nealsonbacteria bacterium CG23_combo_of_CG06-09_8_20_14_all_40_13</name>
    <dbReference type="NCBI Taxonomy" id="1974724"/>
    <lineage>
        <taxon>Bacteria</taxon>
        <taxon>Candidatus Nealsoniibacteriota</taxon>
    </lineage>
</organism>
<dbReference type="PANTHER" id="PTHR33280:SF1">
    <property type="entry name" value="LARGE RIBOSOMAL SUBUNIT PROTEIN BL31C"/>
    <property type="match status" value="1"/>
</dbReference>
<dbReference type="SUPFAM" id="SSF143800">
    <property type="entry name" value="L28p-like"/>
    <property type="match status" value="1"/>
</dbReference>
<dbReference type="InterPro" id="IPR027491">
    <property type="entry name" value="Ribosomal_bL31_A"/>
</dbReference>
<evidence type="ECO:0000256" key="4">
    <source>
        <dbReference type="ARBA" id="ARBA00022980"/>
    </source>
</evidence>
<comment type="similarity">
    <text evidence="1 7">Belongs to the bacterial ribosomal protein bL31 family. Type A subfamily.</text>
</comment>
<keyword evidence="2 7" id="KW-0699">rRNA-binding</keyword>
<feature type="binding site" evidence="7">
    <location>
        <position position="40"/>
    </location>
    <ligand>
        <name>Zn(2+)</name>
        <dbReference type="ChEBI" id="CHEBI:29105"/>
    </ligand>
</feature>
<dbReference type="GO" id="GO:0003735">
    <property type="term" value="F:structural constituent of ribosome"/>
    <property type="evidence" value="ECO:0007669"/>
    <property type="project" value="InterPro"/>
</dbReference>
<dbReference type="GO" id="GO:0046872">
    <property type="term" value="F:metal ion binding"/>
    <property type="evidence" value="ECO:0007669"/>
    <property type="project" value="UniProtKB-KW"/>
</dbReference>
<evidence type="ECO:0000256" key="7">
    <source>
        <dbReference type="HAMAP-Rule" id="MF_00501"/>
    </source>
</evidence>
<dbReference type="GO" id="GO:0006412">
    <property type="term" value="P:translation"/>
    <property type="evidence" value="ECO:0007669"/>
    <property type="project" value="UniProtKB-UniRule"/>
</dbReference>
<evidence type="ECO:0000256" key="2">
    <source>
        <dbReference type="ARBA" id="ARBA00022730"/>
    </source>
</evidence>
<dbReference type="GO" id="GO:0019843">
    <property type="term" value="F:rRNA binding"/>
    <property type="evidence" value="ECO:0007669"/>
    <property type="project" value="UniProtKB-KW"/>
</dbReference>
<dbReference type="NCBIfam" id="TIGR00105">
    <property type="entry name" value="L31"/>
    <property type="match status" value="1"/>
</dbReference>
<name>A0A2G9YQK3_9BACT</name>
<feature type="binding site" evidence="7">
    <location>
        <position position="19"/>
    </location>
    <ligand>
        <name>Zn(2+)</name>
        <dbReference type="ChEBI" id="CHEBI:29105"/>
    </ligand>
</feature>
<comment type="cofactor">
    <cofactor evidence="7">
        <name>Zn(2+)</name>
        <dbReference type="ChEBI" id="CHEBI:29105"/>
    </cofactor>
    <text evidence="7">Binds 1 zinc ion per subunit.</text>
</comment>
<dbReference type="EMBL" id="PCRM01000037">
    <property type="protein sequence ID" value="PIP21484.1"/>
    <property type="molecule type" value="Genomic_DNA"/>
</dbReference>
<dbReference type="Pfam" id="PF01197">
    <property type="entry name" value="Ribosomal_L31"/>
    <property type="match status" value="1"/>
</dbReference>